<keyword evidence="5" id="KW-0372">Hormone</keyword>
<dbReference type="Proteomes" id="UP000812440">
    <property type="component" value="Chromosome 1"/>
</dbReference>
<feature type="domain" description="Insulin-like" evidence="9">
    <location>
        <begin position="30"/>
        <end position="154"/>
    </location>
</feature>
<keyword evidence="6" id="KW-1015">Disulfide bond</keyword>
<dbReference type="CDD" id="cd04365">
    <property type="entry name" value="IlGF_relaxin_like"/>
    <property type="match status" value="1"/>
</dbReference>
<dbReference type="GO" id="GO:0005179">
    <property type="term" value="F:hormone activity"/>
    <property type="evidence" value="ECO:0007669"/>
    <property type="project" value="UniProtKB-KW"/>
</dbReference>
<proteinExistence type="inferred from homology"/>
<dbReference type="InterPro" id="IPR051777">
    <property type="entry name" value="Insulin-like_neuro_ligands"/>
</dbReference>
<keyword evidence="11" id="KW-1185">Reference proteome</keyword>
<dbReference type="SMART" id="SM00078">
    <property type="entry name" value="IlGF"/>
    <property type="match status" value="1"/>
</dbReference>
<evidence type="ECO:0000256" key="5">
    <source>
        <dbReference type="ARBA" id="ARBA00022702"/>
    </source>
</evidence>
<comment type="caution">
    <text evidence="10">The sequence shown here is derived from an EMBL/GenBank/DDBJ whole genome shotgun (WGS) entry which is preliminary data.</text>
</comment>
<protein>
    <recommendedName>
        <fullName evidence="9">Insulin-like domain-containing protein</fullName>
    </recommendedName>
</protein>
<evidence type="ECO:0000256" key="6">
    <source>
        <dbReference type="ARBA" id="ARBA00023157"/>
    </source>
</evidence>
<accession>A0A8T2KJW9</accession>
<dbReference type="Gene3D" id="1.10.100.10">
    <property type="entry name" value="Insulin-like"/>
    <property type="match status" value="1"/>
</dbReference>
<keyword evidence="4 7" id="KW-0964">Secreted</keyword>
<evidence type="ECO:0000256" key="2">
    <source>
        <dbReference type="ARBA" id="ARBA00009034"/>
    </source>
</evidence>
<evidence type="ECO:0000259" key="9">
    <source>
        <dbReference type="SMART" id="SM00078"/>
    </source>
</evidence>
<evidence type="ECO:0000256" key="4">
    <source>
        <dbReference type="ARBA" id="ARBA00022525"/>
    </source>
</evidence>
<evidence type="ECO:0000256" key="8">
    <source>
        <dbReference type="SAM" id="SignalP"/>
    </source>
</evidence>
<dbReference type="PANTHER" id="PTHR20968">
    <property type="entry name" value="ILGF DOMAIN-CONTAINING PROTEIN"/>
    <property type="match status" value="1"/>
</dbReference>
<dbReference type="InterPro" id="IPR036438">
    <property type="entry name" value="Insulin-like_sf"/>
</dbReference>
<dbReference type="OrthoDB" id="9443437at2759"/>
<feature type="chain" id="PRO_5035864113" description="Insulin-like domain-containing protein" evidence="8">
    <location>
        <begin position="18"/>
        <end position="154"/>
    </location>
</feature>
<dbReference type="InterPro" id="IPR022353">
    <property type="entry name" value="Insulin_CS"/>
</dbReference>
<evidence type="ECO:0000256" key="3">
    <source>
        <dbReference type="ARBA" id="ARBA00011207"/>
    </source>
</evidence>
<evidence type="ECO:0000256" key="1">
    <source>
        <dbReference type="ARBA" id="ARBA00004613"/>
    </source>
</evidence>
<dbReference type="SUPFAM" id="SSF56994">
    <property type="entry name" value="Insulin-like"/>
    <property type="match status" value="1"/>
</dbReference>
<evidence type="ECO:0000313" key="10">
    <source>
        <dbReference type="EMBL" id="KAG8454666.1"/>
    </source>
</evidence>
<evidence type="ECO:0000256" key="7">
    <source>
        <dbReference type="RuleBase" id="RU000406"/>
    </source>
</evidence>
<evidence type="ECO:0000313" key="11">
    <source>
        <dbReference type="Proteomes" id="UP000812440"/>
    </source>
</evidence>
<comment type="subcellular location">
    <subcellularLocation>
        <location evidence="1 7">Secreted</location>
    </subcellularLocation>
</comment>
<dbReference type="Pfam" id="PF00049">
    <property type="entry name" value="Insulin"/>
    <property type="match status" value="1"/>
</dbReference>
<dbReference type="GO" id="GO:0001664">
    <property type="term" value="F:G protein-coupled receptor binding"/>
    <property type="evidence" value="ECO:0007669"/>
    <property type="project" value="TreeGrafter"/>
</dbReference>
<dbReference type="GO" id="GO:0005576">
    <property type="term" value="C:extracellular region"/>
    <property type="evidence" value="ECO:0007669"/>
    <property type="project" value="UniProtKB-SubCell"/>
</dbReference>
<dbReference type="AlphaFoldDB" id="A0A8T2KJW9"/>
<comment type="similarity">
    <text evidence="2 7">Belongs to the insulin family.</text>
</comment>
<keyword evidence="8" id="KW-0732">Signal</keyword>
<gene>
    <name evidence="10" type="ORF">GDO86_001039</name>
</gene>
<name>A0A8T2KJW9_9PIPI</name>
<reference evidence="10" key="1">
    <citation type="thesis" date="2020" institute="ProQuest LLC" country="789 East Eisenhower Parkway, Ann Arbor, MI, USA">
        <title>Comparative Genomics and Chromosome Evolution.</title>
        <authorList>
            <person name="Mudd A.B."/>
        </authorList>
    </citation>
    <scope>NUCLEOTIDE SEQUENCE</scope>
    <source>
        <strain evidence="10">Female2</strain>
        <tissue evidence="10">Blood</tissue>
    </source>
</reference>
<dbReference type="PROSITE" id="PS00262">
    <property type="entry name" value="INSULIN"/>
    <property type="match status" value="1"/>
</dbReference>
<comment type="subunit">
    <text evidence="3">Heterodimer of a B chain and an A chain linked by two disulfide bonds.</text>
</comment>
<dbReference type="InterPro" id="IPR016179">
    <property type="entry name" value="Insulin-like"/>
</dbReference>
<organism evidence="10 11">
    <name type="scientific">Hymenochirus boettgeri</name>
    <name type="common">Congo dwarf clawed frog</name>
    <dbReference type="NCBI Taxonomy" id="247094"/>
    <lineage>
        <taxon>Eukaryota</taxon>
        <taxon>Metazoa</taxon>
        <taxon>Chordata</taxon>
        <taxon>Craniata</taxon>
        <taxon>Vertebrata</taxon>
        <taxon>Euteleostomi</taxon>
        <taxon>Amphibia</taxon>
        <taxon>Batrachia</taxon>
        <taxon>Anura</taxon>
        <taxon>Pipoidea</taxon>
        <taxon>Pipidae</taxon>
        <taxon>Pipinae</taxon>
        <taxon>Hymenochirus</taxon>
    </lineage>
</organism>
<dbReference type="EMBL" id="JAACNH010000001">
    <property type="protein sequence ID" value="KAG8454666.1"/>
    <property type="molecule type" value="Genomic_DNA"/>
</dbReference>
<feature type="signal peptide" evidence="8">
    <location>
        <begin position="1"/>
        <end position="17"/>
    </location>
</feature>
<sequence>MSLHHCFLALLMTFMMPNDFLFTAGNELGMKLCGREFIRTVVMSCGGSRWKRYSPETEQARDTTYRDFIDWLVRDFVDYPEHLNSVNSEGHSVQASSPALRQEDGSMEQLQVHLYDTLVNEDDQNTHPRMKRSAGPAGSCCQRGCTKTELMKFC</sequence>